<feature type="compositionally biased region" description="Polar residues" evidence="1">
    <location>
        <begin position="65"/>
        <end position="77"/>
    </location>
</feature>
<feature type="region of interest" description="Disordered" evidence="1">
    <location>
        <begin position="46"/>
        <end position="77"/>
    </location>
</feature>
<protein>
    <recommendedName>
        <fullName evidence="4">LSM domain-containing protein</fullName>
    </recommendedName>
</protein>
<evidence type="ECO:0008006" key="4">
    <source>
        <dbReference type="Google" id="ProtNLM"/>
    </source>
</evidence>
<accession>A0A4Y8LTU7</accession>
<gene>
    <name evidence="2" type="ORF">E2980_23100</name>
</gene>
<organism evidence="2 3">
    <name type="scientific">Cohnella luojiensis</name>
    <dbReference type="NCBI Taxonomy" id="652876"/>
    <lineage>
        <taxon>Bacteria</taxon>
        <taxon>Bacillati</taxon>
        <taxon>Bacillota</taxon>
        <taxon>Bacilli</taxon>
        <taxon>Bacillales</taxon>
        <taxon>Paenibacillaceae</taxon>
        <taxon>Cohnella</taxon>
    </lineage>
</organism>
<reference evidence="2 3" key="1">
    <citation type="submission" date="2019-03" db="EMBL/GenBank/DDBJ databases">
        <title>Cohnella endophytica sp. nov., a novel endophytic bacterium isolated from bark of Sonneratia apetala.</title>
        <authorList>
            <person name="Tuo L."/>
        </authorList>
    </citation>
    <scope>NUCLEOTIDE SEQUENCE [LARGE SCALE GENOMIC DNA]</scope>
    <source>
        <strain evidence="2 3">CCTCC AB 208254</strain>
    </source>
</reference>
<dbReference type="AlphaFoldDB" id="A0A4Y8LTU7"/>
<evidence type="ECO:0000313" key="2">
    <source>
        <dbReference type="EMBL" id="TFE19521.1"/>
    </source>
</evidence>
<comment type="caution">
    <text evidence="2">The sequence shown here is derived from an EMBL/GenBank/DDBJ whole genome shotgun (WGS) entry which is preliminary data.</text>
</comment>
<evidence type="ECO:0000256" key="1">
    <source>
        <dbReference type="SAM" id="MobiDB-lite"/>
    </source>
</evidence>
<proteinExistence type="predicted"/>
<feature type="compositionally biased region" description="Basic residues" evidence="1">
    <location>
        <begin position="51"/>
        <end position="60"/>
    </location>
</feature>
<name>A0A4Y8LTU7_9BACL</name>
<keyword evidence="3" id="KW-1185">Reference proteome</keyword>
<dbReference type="Proteomes" id="UP000297900">
    <property type="component" value="Unassembled WGS sequence"/>
</dbReference>
<dbReference type="RefSeq" id="WP_135154588.1">
    <property type="nucleotide sequence ID" value="NZ_SOMN01000058.1"/>
</dbReference>
<evidence type="ECO:0000313" key="3">
    <source>
        <dbReference type="Proteomes" id="UP000297900"/>
    </source>
</evidence>
<sequence>MMDSVSFDENSLRPLYGRAVCVIMDDETRYTGILTSCGPSSLVLNGERTRRPVKRSRKSKIKAEVSTTQQEEQTASASSAYWGTLSLGPSMEVSTVKAVLPLAPVKAVFVI</sequence>
<dbReference type="EMBL" id="SOMN01000058">
    <property type="protein sequence ID" value="TFE19521.1"/>
    <property type="molecule type" value="Genomic_DNA"/>
</dbReference>
<dbReference type="OrthoDB" id="2639081at2"/>